<name>A0A165MZN4_9BACL</name>
<protein>
    <submittedName>
        <fullName evidence="2">Uncharacterized protein</fullName>
    </submittedName>
</protein>
<proteinExistence type="predicted"/>
<keyword evidence="1" id="KW-1133">Transmembrane helix</keyword>
<gene>
    <name evidence="2" type="ORF">AWM68_13195</name>
</gene>
<reference evidence="3" key="1">
    <citation type="submission" date="2016-01" db="EMBL/GenBank/DDBJ databases">
        <title>Draft genome of Chromobacterium sp. F49.</title>
        <authorList>
            <person name="Hong K.W."/>
        </authorList>
    </citation>
    <scope>NUCLEOTIDE SEQUENCE [LARGE SCALE GENOMIC DNA]</scope>
    <source>
        <strain evidence="3">P7IIIA</strain>
    </source>
</reference>
<keyword evidence="3" id="KW-1185">Reference proteome</keyword>
<sequence length="141" mass="15942">MKHITSGFEHAFAFLAALFILGLYQTVMVWGNINLFFERIMGLTSASFISSILLFWAIASIFWIIALKVLDLAHKTKLYKTKNVLFGMVFLFFAVPFGVCIQIYHSLAINTAVTTVTTAIFIMTIVSFIMGFVVKFRKPVQ</sequence>
<dbReference type="OrthoDB" id="2971642at2"/>
<feature type="transmembrane region" description="Helical" evidence="1">
    <location>
        <begin position="12"/>
        <end position="33"/>
    </location>
</feature>
<dbReference type="RefSeq" id="WP_066245045.1">
    <property type="nucleotide sequence ID" value="NZ_LRFC01000038.1"/>
</dbReference>
<feature type="transmembrane region" description="Helical" evidence="1">
    <location>
        <begin position="84"/>
        <end position="105"/>
    </location>
</feature>
<evidence type="ECO:0000256" key="1">
    <source>
        <dbReference type="SAM" id="Phobius"/>
    </source>
</evidence>
<feature type="transmembrane region" description="Helical" evidence="1">
    <location>
        <begin position="53"/>
        <end position="72"/>
    </location>
</feature>
<keyword evidence="1" id="KW-0472">Membrane</keyword>
<comment type="caution">
    <text evidence="2">The sequence shown here is derived from an EMBL/GenBank/DDBJ whole genome shotgun (WGS) entry which is preliminary data.</text>
</comment>
<dbReference type="EMBL" id="LRFC01000038">
    <property type="protein sequence ID" value="KZE64057.1"/>
    <property type="molecule type" value="Genomic_DNA"/>
</dbReference>
<evidence type="ECO:0000313" key="3">
    <source>
        <dbReference type="Proteomes" id="UP000076567"/>
    </source>
</evidence>
<keyword evidence="1" id="KW-0812">Transmembrane</keyword>
<evidence type="ECO:0000313" key="2">
    <source>
        <dbReference type="EMBL" id="KZE64057.1"/>
    </source>
</evidence>
<dbReference type="Proteomes" id="UP000076567">
    <property type="component" value="Unassembled WGS sequence"/>
</dbReference>
<accession>A0A165MZN4</accession>
<organism evidence="2 3">
    <name type="scientific">Fictibacillus phosphorivorans</name>
    <dbReference type="NCBI Taxonomy" id="1221500"/>
    <lineage>
        <taxon>Bacteria</taxon>
        <taxon>Bacillati</taxon>
        <taxon>Bacillota</taxon>
        <taxon>Bacilli</taxon>
        <taxon>Bacillales</taxon>
        <taxon>Fictibacillaceae</taxon>
        <taxon>Fictibacillus</taxon>
    </lineage>
</organism>
<dbReference type="AlphaFoldDB" id="A0A165MZN4"/>
<feature type="transmembrane region" description="Helical" evidence="1">
    <location>
        <begin position="111"/>
        <end position="134"/>
    </location>
</feature>